<proteinExistence type="predicted"/>
<dbReference type="EMBL" id="JALJOS010000006">
    <property type="protein sequence ID" value="KAK9837648.1"/>
    <property type="molecule type" value="Genomic_DNA"/>
</dbReference>
<evidence type="ECO:0000313" key="2">
    <source>
        <dbReference type="EMBL" id="KAK9837648.1"/>
    </source>
</evidence>
<dbReference type="Proteomes" id="UP001438707">
    <property type="component" value="Unassembled WGS sequence"/>
</dbReference>
<organism evidence="2 3">
    <name type="scientific">Apatococcus lobatus</name>
    <dbReference type="NCBI Taxonomy" id="904363"/>
    <lineage>
        <taxon>Eukaryota</taxon>
        <taxon>Viridiplantae</taxon>
        <taxon>Chlorophyta</taxon>
        <taxon>core chlorophytes</taxon>
        <taxon>Trebouxiophyceae</taxon>
        <taxon>Chlorellales</taxon>
        <taxon>Chlorellaceae</taxon>
        <taxon>Apatococcus</taxon>
    </lineage>
</organism>
<reference evidence="2 3" key="1">
    <citation type="journal article" date="2024" name="Nat. Commun.">
        <title>Phylogenomics reveals the evolutionary origins of lichenization in chlorophyte algae.</title>
        <authorList>
            <person name="Puginier C."/>
            <person name="Libourel C."/>
            <person name="Otte J."/>
            <person name="Skaloud P."/>
            <person name="Haon M."/>
            <person name="Grisel S."/>
            <person name="Petersen M."/>
            <person name="Berrin J.G."/>
            <person name="Delaux P.M."/>
            <person name="Dal Grande F."/>
            <person name="Keller J."/>
        </authorList>
    </citation>
    <scope>NUCLEOTIDE SEQUENCE [LARGE SCALE GENOMIC DNA]</scope>
    <source>
        <strain evidence="2 3">SAG 2145</strain>
    </source>
</reference>
<feature type="coiled-coil region" evidence="1">
    <location>
        <begin position="27"/>
        <end position="61"/>
    </location>
</feature>
<sequence length="177" mass="19597">MRPCPTLAACLSGQKRGREAWEDCEDVQELKHHLGRQQQQLQKLGKENADLKRTLKVAEGQAPEETPEELEARAKKIRKSITSNIGSQMVYRKQANTSRLSKVKTILGPDLVKAAKNGPKMLEVTATDADLRVLFGSGAFSKTLRFGASLDLVKGLKFSFEKPAMHLKVSGSYSMLK</sequence>
<keyword evidence="1" id="KW-0175">Coiled coil</keyword>
<evidence type="ECO:0000313" key="3">
    <source>
        <dbReference type="Proteomes" id="UP001438707"/>
    </source>
</evidence>
<comment type="caution">
    <text evidence="2">The sequence shown here is derived from an EMBL/GenBank/DDBJ whole genome shotgun (WGS) entry which is preliminary data.</text>
</comment>
<evidence type="ECO:0000256" key="1">
    <source>
        <dbReference type="SAM" id="Coils"/>
    </source>
</evidence>
<keyword evidence="3" id="KW-1185">Reference proteome</keyword>
<dbReference type="AlphaFoldDB" id="A0AAW1RW92"/>
<accession>A0AAW1RW92</accession>
<gene>
    <name evidence="2" type="ORF">WJX74_002186</name>
</gene>
<protein>
    <submittedName>
        <fullName evidence="2">Uncharacterized protein</fullName>
    </submittedName>
</protein>
<name>A0AAW1RW92_9CHLO</name>